<accession>A0A8W7PR59</accession>
<sequence>LSESAPEANPKSAPKSNLESAPKSNLESAPYLTPESNPDSALELNPRSAPEQYPESAPASVPELNPESVQELVSESVQELVPESVQKLVPESFQEMVPESAPGSNFDFGIFMAIGVWVLRRYVDCCSSRSMPKSRPRPVSHFRGVMTSATTTFTVIRPDATSSSNNREPPDTASTGMDSRLTGSGGGPGTGGLGRGISTNGGKANDHQQQQQRNGDGTVIEPPTGRRDDPSGRGNEKDQLLMRMGKCSQLFEENYCLNGGKCYNFTIANSTMPTCECADGFMGERCESKYLDGTYLSMRKPKIHIETASMYYGAFLAMMVVLAVFYYLHWLNHCR</sequence>
<evidence type="ECO:0000256" key="1">
    <source>
        <dbReference type="PROSITE-ProRule" id="PRU00076"/>
    </source>
</evidence>
<dbReference type="SMART" id="SM00181">
    <property type="entry name" value="EGF"/>
    <property type="match status" value="1"/>
</dbReference>
<dbReference type="GO" id="GO:0007173">
    <property type="term" value="P:epidermal growth factor receptor signaling pathway"/>
    <property type="evidence" value="ECO:0007669"/>
    <property type="project" value="InterPro"/>
</dbReference>
<dbReference type="Proteomes" id="UP000075882">
    <property type="component" value="Unassembled WGS sequence"/>
</dbReference>
<dbReference type="PROSITE" id="PS50026">
    <property type="entry name" value="EGF_3"/>
    <property type="match status" value="1"/>
</dbReference>
<feature type="compositionally biased region" description="Basic and acidic residues" evidence="2">
    <location>
        <begin position="224"/>
        <end position="237"/>
    </location>
</feature>
<feature type="disulfide bond" evidence="1">
    <location>
        <begin position="277"/>
        <end position="286"/>
    </location>
</feature>
<dbReference type="EnsemblMetazoa" id="ACOM036254-RA">
    <property type="protein sequence ID" value="ACOM036254-PA.1"/>
    <property type="gene ID" value="ACOM036254"/>
</dbReference>
<evidence type="ECO:0000313" key="5">
    <source>
        <dbReference type="EnsemblMetazoa" id="ACOM036254-PA.1"/>
    </source>
</evidence>
<dbReference type="InterPro" id="IPR043403">
    <property type="entry name" value="Gurken/Spitz"/>
</dbReference>
<keyword evidence="3" id="KW-1133">Transmembrane helix</keyword>
<dbReference type="InterPro" id="IPR000742">
    <property type="entry name" value="EGF"/>
</dbReference>
<reference evidence="5" key="1">
    <citation type="submission" date="2022-08" db="UniProtKB">
        <authorList>
            <consortium name="EnsemblMetazoa"/>
        </authorList>
    </citation>
    <scope>IDENTIFICATION</scope>
</reference>
<feature type="region of interest" description="Disordered" evidence="2">
    <location>
        <begin position="1"/>
        <end position="68"/>
    </location>
</feature>
<dbReference type="GO" id="GO:0048018">
    <property type="term" value="F:receptor ligand activity"/>
    <property type="evidence" value="ECO:0007669"/>
    <property type="project" value="InterPro"/>
</dbReference>
<dbReference type="PROSITE" id="PS01186">
    <property type="entry name" value="EGF_2"/>
    <property type="match status" value="1"/>
</dbReference>
<feature type="compositionally biased region" description="Polar residues" evidence="2">
    <location>
        <begin position="153"/>
        <end position="177"/>
    </location>
</feature>
<dbReference type="PROSITE" id="PS00022">
    <property type="entry name" value="EGF_1"/>
    <property type="match status" value="1"/>
</dbReference>
<feature type="domain" description="EGF-like" evidence="4">
    <location>
        <begin position="243"/>
        <end position="287"/>
    </location>
</feature>
<keyword evidence="1" id="KW-0245">EGF-like domain</keyword>
<keyword evidence="1" id="KW-1015">Disulfide bond</keyword>
<keyword evidence="3" id="KW-0472">Membrane</keyword>
<feature type="compositionally biased region" description="Gly residues" evidence="2">
    <location>
        <begin position="183"/>
        <end position="195"/>
    </location>
</feature>
<dbReference type="PANTHER" id="PTHR12332">
    <property type="entry name" value="KEREN-RELATED"/>
    <property type="match status" value="1"/>
</dbReference>
<organism evidence="5">
    <name type="scientific">Anopheles coluzzii</name>
    <name type="common">African malaria mosquito</name>
    <dbReference type="NCBI Taxonomy" id="1518534"/>
    <lineage>
        <taxon>Eukaryota</taxon>
        <taxon>Metazoa</taxon>
        <taxon>Ecdysozoa</taxon>
        <taxon>Arthropoda</taxon>
        <taxon>Hexapoda</taxon>
        <taxon>Insecta</taxon>
        <taxon>Pterygota</taxon>
        <taxon>Neoptera</taxon>
        <taxon>Endopterygota</taxon>
        <taxon>Diptera</taxon>
        <taxon>Nematocera</taxon>
        <taxon>Culicoidea</taxon>
        <taxon>Culicidae</taxon>
        <taxon>Anophelinae</taxon>
        <taxon>Anopheles</taxon>
    </lineage>
</organism>
<feature type="region of interest" description="Disordered" evidence="2">
    <location>
        <begin position="153"/>
        <end position="237"/>
    </location>
</feature>
<evidence type="ECO:0000259" key="4">
    <source>
        <dbReference type="PROSITE" id="PS50026"/>
    </source>
</evidence>
<evidence type="ECO:0000256" key="2">
    <source>
        <dbReference type="SAM" id="MobiDB-lite"/>
    </source>
</evidence>
<keyword evidence="3" id="KW-0812">Transmembrane</keyword>
<feature type="compositionally biased region" description="Polar residues" evidence="2">
    <location>
        <begin position="14"/>
        <end position="27"/>
    </location>
</feature>
<protein>
    <recommendedName>
        <fullName evidence="4">EGF-like domain-containing protein</fullName>
    </recommendedName>
</protein>
<dbReference type="GO" id="GO:0005154">
    <property type="term" value="F:epidermal growth factor receptor binding"/>
    <property type="evidence" value="ECO:0007669"/>
    <property type="project" value="InterPro"/>
</dbReference>
<dbReference type="AlphaFoldDB" id="A0A8W7PR59"/>
<dbReference type="Gene3D" id="2.10.25.10">
    <property type="entry name" value="Laminin"/>
    <property type="match status" value="1"/>
</dbReference>
<proteinExistence type="predicted"/>
<dbReference type="PANTHER" id="PTHR12332:SF1">
    <property type="entry name" value="KEREN-RELATED"/>
    <property type="match status" value="1"/>
</dbReference>
<dbReference type="SUPFAM" id="SSF57196">
    <property type="entry name" value="EGF/Laminin"/>
    <property type="match status" value="1"/>
</dbReference>
<dbReference type="CDD" id="cd00054">
    <property type="entry name" value="EGF_CA"/>
    <property type="match status" value="1"/>
</dbReference>
<name>A0A8W7PR59_ANOCL</name>
<comment type="caution">
    <text evidence="1">Lacks conserved residue(s) required for the propagation of feature annotation.</text>
</comment>
<feature type="transmembrane region" description="Helical" evidence="3">
    <location>
        <begin position="310"/>
        <end position="328"/>
    </location>
</feature>
<dbReference type="Pfam" id="PF00008">
    <property type="entry name" value="EGF"/>
    <property type="match status" value="1"/>
</dbReference>
<evidence type="ECO:0000256" key="3">
    <source>
        <dbReference type="SAM" id="Phobius"/>
    </source>
</evidence>
<dbReference type="VEuPathDB" id="VectorBase:ACON2_038219"/>